<proteinExistence type="predicted"/>
<reference evidence="1" key="1">
    <citation type="submission" date="2023-05" db="EMBL/GenBank/DDBJ databases">
        <authorList>
            <consortium name="ELIXIR-Norway"/>
        </authorList>
    </citation>
    <scope>NUCLEOTIDE SEQUENCE</scope>
</reference>
<sequence length="1311" mass="141277">MEPPDARAGARRAPQLLVLALLLAAQPGSKAEVRLSVPPLVEVMRGESVTLDCSPLGTHDYFMLEWFLVDRSEVRHLLASAELRGSELRDKVLNSRGRSPPYQLDSRGRLVLPEAQVADERDYVCVVKAGAAGTAEATARLNVYVKPEAPEVSSYKGTLTVMSDFAEEIATCTSRNGNPVPQIIWYRNGQSLAVPLEVNSEGYVTIRTVREASGLLSFSSTLYLRLHKPDGEASFHCSAHYYLPAGQHGRLDSPSFSLNLHYPTEHVLFWLGSQSTAEGWVREGDSVQLLCRGDGSPSPEYTFFRLQDKQEDVLKTSLEGNLTLERVQRNQSGTYGCRVEDYDAPEDAELSKTLELQVAYLDSLELSTGEELSLPLGNSTTATCSARGLPTPTLYWTKDSAPMGEDPTLSLHSVTFDSAGTYTCEAYMPRIPLLSLTRSFRLLVQGTPELKAEETQPKVKGSWTEGDEVTLICYARGYPEPKLSWSQLGGSPTEPAPGGQGWVSSSLTLKVTSALSQDGVSCEASNPLGNTQHVFHFGTVAAQTSQAGVAVMAVAISVALLLLVVAVFYCMRRKGRPCCCRRGEKRSPPPGDPKLSHSGSEQPEQTGLLKGSASGGAKHGSGGFGDESRGGAGRIHARKLPGRVRANAFSHTYLQVEENKLAGHGSRLHDGTKHQPPADRLLFRGTGTKGFQVLSGIFSLSLLPAALVPTRRAASPAPPGSARNVKRAEKSSAAGTGREPKPLRHLLVCPVDWRTQSGPQAPARAQSLPGPPMARAAALRPLRLSPPTLPLLPLLLLLLRETGAQDVRVQVAAEVRGNLGDTVELPCHLLPSAPEIRVSQVTWLRLDAPEGEQNVAIFHPQYGRSFPSPKPGKERLSFVNTAPSAGAGQGTELEVRDATLSLRGLTVEDEGNYTCEFATFPKGTSRGVTWLRVIAQPQNHAEKQEVTFNLDPVPVARCVSAGGRPPARVSWLSPLDGEAKETQGSGPLPGTVTVTSRYTVTPLSEADGVKVICKVEHESFQEPKLLPVTLSVRYPPQVTISGYDDNWYIGRSEATLNCNVRSKPEPTGYDWSTTSGVFPASAVAQGPKLIVHSVDRLFNTTFICTVTNAVGTGQAEQVVLVRETPNTAGAGATGGIIGGIIAAIIATAVAATGILICRQQRKEQRLKGAEEEEELEGPPSYKPPTPKAKLEEPEMPSQLFTLGASEHSPLKTPYFDAGVSCAEQEMPRYHELPTLEERSGPLILGATSLGSPIMVPPGPPAVERVSLDLEDEEEEEDYLDKINPIYDALSYSSPSESYQGKGFVMSRAMYV</sequence>
<gene>
    <name evidence="1" type="ORF">MRATA1EN3_LOCUS8743</name>
</gene>
<dbReference type="Proteomes" id="UP001162501">
    <property type="component" value="Chromosome 17"/>
</dbReference>
<dbReference type="EMBL" id="OX596101">
    <property type="protein sequence ID" value="CAI9697530.1"/>
    <property type="molecule type" value="Genomic_DNA"/>
</dbReference>
<evidence type="ECO:0000313" key="2">
    <source>
        <dbReference type="Proteomes" id="UP001162501"/>
    </source>
</evidence>
<protein>
    <submittedName>
        <fullName evidence="1">Uncharacterized protein</fullName>
    </submittedName>
</protein>
<evidence type="ECO:0000313" key="1">
    <source>
        <dbReference type="EMBL" id="CAI9697530.1"/>
    </source>
</evidence>
<accession>A0ACB0EA43</accession>
<organism evidence="1 2">
    <name type="scientific">Rangifer tarandus platyrhynchus</name>
    <name type="common">Svalbard reindeer</name>
    <dbReference type="NCBI Taxonomy" id="3082113"/>
    <lineage>
        <taxon>Eukaryota</taxon>
        <taxon>Metazoa</taxon>
        <taxon>Chordata</taxon>
        <taxon>Craniata</taxon>
        <taxon>Vertebrata</taxon>
        <taxon>Euteleostomi</taxon>
        <taxon>Mammalia</taxon>
        <taxon>Eutheria</taxon>
        <taxon>Laurasiatheria</taxon>
        <taxon>Artiodactyla</taxon>
        <taxon>Ruminantia</taxon>
        <taxon>Pecora</taxon>
        <taxon>Cervidae</taxon>
        <taxon>Odocoileinae</taxon>
        <taxon>Rangifer</taxon>
    </lineage>
</organism>
<name>A0ACB0EA43_RANTA</name>